<name>A0A1G6VIF2_9PSEU</name>
<organism evidence="2 3">
    <name type="scientific">Actinokineospora iranica</name>
    <dbReference type="NCBI Taxonomy" id="1271860"/>
    <lineage>
        <taxon>Bacteria</taxon>
        <taxon>Bacillati</taxon>
        <taxon>Actinomycetota</taxon>
        <taxon>Actinomycetes</taxon>
        <taxon>Pseudonocardiales</taxon>
        <taxon>Pseudonocardiaceae</taxon>
        <taxon>Actinokineospora</taxon>
    </lineage>
</organism>
<proteinExistence type="predicted"/>
<protein>
    <submittedName>
        <fullName evidence="2">DSBA-like thioredoxin domain-containing protein</fullName>
    </submittedName>
</protein>
<dbReference type="PANTHER" id="PTHR13887:SF41">
    <property type="entry name" value="THIOREDOXIN SUPERFAMILY PROTEIN"/>
    <property type="match status" value="1"/>
</dbReference>
<dbReference type="STRING" id="1271860.SAMN05216174_112159"/>
<reference evidence="3" key="1">
    <citation type="submission" date="2016-10" db="EMBL/GenBank/DDBJ databases">
        <authorList>
            <person name="Varghese N."/>
            <person name="Submissions S."/>
        </authorList>
    </citation>
    <scope>NUCLEOTIDE SEQUENCE [LARGE SCALE GENOMIC DNA]</scope>
    <source>
        <strain evidence="3">IBRC-M 10403</strain>
    </source>
</reference>
<dbReference type="GO" id="GO:0016491">
    <property type="term" value="F:oxidoreductase activity"/>
    <property type="evidence" value="ECO:0007669"/>
    <property type="project" value="InterPro"/>
</dbReference>
<dbReference type="InterPro" id="IPR001853">
    <property type="entry name" value="DSBA-like_thioredoxin_dom"/>
</dbReference>
<dbReference type="Gene3D" id="3.40.30.10">
    <property type="entry name" value="Glutaredoxin"/>
    <property type="match status" value="1"/>
</dbReference>
<dbReference type="OrthoDB" id="9799122at2"/>
<evidence type="ECO:0000313" key="3">
    <source>
        <dbReference type="Proteomes" id="UP000199501"/>
    </source>
</evidence>
<evidence type="ECO:0000313" key="2">
    <source>
        <dbReference type="EMBL" id="SDD53281.1"/>
    </source>
</evidence>
<dbReference type="InterPro" id="IPR036249">
    <property type="entry name" value="Thioredoxin-like_sf"/>
</dbReference>
<dbReference type="AlphaFoldDB" id="A0A1G6VIF2"/>
<dbReference type="SUPFAM" id="SSF52833">
    <property type="entry name" value="Thioredoxin-like"/>
    <property type="match status" value="1"/>
</dbReference>
<dbReference type="EMBL" id="FMZZ01000012">
    <property type="protein sequence ID" value="SDD53281.1"/>
    <property type="molecule type" value="Genomic_DNA"/>
</dbReference>
<evidence type="ECO:0000259" key="1">
    <source>
        <dbReference type="Pfam" id="PF01323"/>
    </source>
</evidence>
<keyword evidence="3" id="KW-1185">Reference proteome</keyword>
<dbReference type="Proteomes" id="UP000199501">
    <property type="component" value="Unassembled WGS sequence"/>
</dbReference>
<dbReference type="RefSeq" id="WP_139190915.1">
    <property type="nucleotide sequence ID" value="NZ_FMZZ01000012.1"/>
</dbReference>
<dbReference type="PANTHER" id="PTHR13887">
    <property type="entry name" value="GLUTATHIONE S-TRANSFERASE KAPPA"/>
    <property type="match status" value="1"/>
</dbReference>
<feature type="domain" description="DSBA-like thioredoxin" evidence="1">
    <location>
        <begin position="2"/>
        <end position="66"/>
    </location>
</feature>
<dbReference type="Pfam" id="PF01323">
    <property type="entry name" value="DSBA"/>
    <property type="match status" value="1"/>
</dbReference>
<gene>
    <name evidence="2" type="ORF">SAMN05216174_112159</name>
</gene>
<sequence>MADLAEEVGLNRELVVTALSEGSYADAVRADEREATELGANGVPFFVVDRRYGFSGAQPADQILAVLDRAWTETARVTPAG</sequence>
<accession>A0A1G6VIF2</accession>